<dbReference type="PANTHER" id="PTHR24258:SF129">
    <property type="entry name" value="LP15124P-RELATED"/>
    <property type="match status" value="1"/>
</dbReference>
<dbReference type="PANTHER" id="PTHR24258">
    <property type="entry name" value="SERINE PROTEASE-RELATED"/>
    <property type="match status" value="1"/>
</dbReference>
<evidence type="ECO:0000259" key="2">
    <source>
        <dbReference type="PROSITE" id="PS50240"/>
    </source>
</evidence>
<feature type="region of interest" description="Disordered" evidence="1">
    <location>
        <begin position="1"/>
        <end position="38"/>
    </location>
</feature>
<dbReference type="PROSITE" id="PS50240">
    <property type="entry name" value="TRYPSIN_DOM"/>
    <property type="match status" value="1"/>
</dbReference>
<evidence type="ECO:0000256" key="1">
    <source>
        <dbReference type="SAM" id="MobiDB-lite"/>
    </source>
</evidence>
<gene>
    <name evidence="3" type="primary">PPAF2</name>
    <name evidence="3" type="ORF">EVAR_18588_1</name>
</gene>
<dbReference type="Gene3D" id="2.40.10.10">
    <property type="entry name" value="Trypsin-like serine proteases"/>
    <property type="match status" value="1"/>
</dbReference>
<comment type="caution">
    <text evidence="3">The sequence shown here is derived from an EMBL/GenBank/DDBJ whole genome shotgun (WGS) entry which is preliminary data.</text>
</comment>
<dbReference type="OrthoDB" id="6261922at2759"/>
<evidence type="ECO:0000313" key="4">
    <source>
        <dbReference type="Proteomes" id="UP000299102"/>
    </source>
</evidence>
<sequence length="269" mass="29200">MTFKENAEGKPTVEKRQQQPERAGCGWRNPNGVGARPAGLTDGDANFAEFPWVVAIIRYSIPSQETGNALVTPLGLRVSVSGHYLLAGADVNEAGARPQEVYVGGGSLIHPSVVLTAAHNVAVTAGLRVRAGEWDTRTDSEPHPPQDRDVVDVKVHQDYISGTLFYDVALLFLASPVKLAPNVGTVCLPNPNDRPRPSTRCFAAGWGKDQFGDGNKLHTILKKVSFRFRRNGVYGRRQPRSSHRYESRYADLFGDSGVAARVSPGADLK</sequence>
<keyword evidence="4" id="KW-1185">Reference proteome</keyword>
<dbReference type="InterPro" id="IPR001254">
    <property type="entry name" value="Trypsin_dom"/>
</dbReference>
<proteinExistence type="predicted"/>
<dbReference type="Proteomes" id="UP000299102">
    <property type="component" value="Unassembled WGS sequence"/>
</dbReference>
<name>A0A4C1V2R0_EUMVA</name>
<feature type="compositionally biased region" description="Basic and acidic residues" evidence="1">
    <location>
        <begin position="1"/>
        <end position="19"/>
    </location>
</feature>
<feature type="domain" description="Peptidase S1" evidence="2">
    <location>
        <begin position="40"/>
        <end position="269"/>
    </location>
</feature>
<dbReference type="STRING" id="151549.A0A4C1V2R0"/>
<dbReference type="EMBL" id="BGZK01000269">
    <property type="protein sequence ID" value="GBP33108.1"/>
    <property type="molecule type" value="Genomic_DNA"/>
</dbReference>
<dbReference type="InterPro" id="IPR043504">
    <property type="entry name" value="Peptidase_S1_PA_chymotrypsin"/>
</dbReference>
<dbReference type="SUPFAM" id="SSF50494">
    <property type="entry name" value="Trypsin-like serine proteases"/>
    <property type="match status" value="1"/>
</dbReference>
<protein>
    <submittedName>
        <fullName evidence="3">Phenoloxidase-activating factor 2</fullName>
    </submittedName>
</protein>
<reference evidence="3 4" key="1">
    <citation type="journal article" date="2019" name="Commun. Biol.">
        <title>The bagworm genome reveals a unique fibroin gene that provides high tensile strength.</title>
        <authorList>
            <person name="Kono N."/>
            <person name="Nakamura H."/>
            <person name="Ohtoshi R."/>
            <person name="Tomita M."/>
            <person name="Numata K."/>
            <person name="Arakawa K."/>
        </authorList>
    </citation>
    <scope>NUCLEOTIDE SEQUENCE [LARGE SCALE GENOMIC DNA]</scope>
</reference>
<organism evidence="3 4">
    <name type="scientific">Eumeta variegata</name>
    <name type="common">Bagworm moth</name>
    <name type="synonym">Eumeta japonica</name>
    <dbReference type="NCBI Taxonomy" id="151549"/>
    <lineage>
        <taxon>Eukaryota</taxon>
        <taxon>Metazoa</taxon>
        <taxon>Ecdysozoa</taxon>
        <taxon>Arthropoda</taxon>
        <taxon>Hexapoda</taxon>
        <taxon>Insecta</taxon>
        <taxon>Pterygota</taxon>
        <taxon>Neoptera</taxon>
        <taxon>Endopterygota</taxon>
        <taxon>Lepidoptera</taxon>
        <taxon>Glossata</taxon>
        <taxon>Ditrysia</taxon>
        <taxon>Tineoidea</taxon>
        <taxon>Psychidae</taxon>
        <taxon>Oiketicinae</taxon>
        <taxon>Eumeta</taxon>
    </lineage>
</organism>
<dbReference type="AlphaFoldDB" id="A0A4C1V2R0"/>
<evidence type="ECO:0000313" key="3">
    <source>
        <dbReference type="EMBL" id="GBP33108.1"/>
    </source>
</evidence>
<dbReference type="InterPro" id="IPR009003">
    <property type="entry name" value="Peptidase_S1_PA"/>
</dbReference>
<dbReference type="GO" id="GO:0004252">
    <property type="term" value="F:serine-type endopeptidase activity"/>
    <property type="evidence" value="ECO:0007669"/>
    <property type="project" value="InterPro"/>
</dbReference>
<dbReference type="GO" id="GO:0006508">
    <property type="term" value="P:proteolysis"/>
    <property type="evidence" value="ECO:0007669"/>
    <property type="project" value="InterPro"/>
</dbReference>
<accession>A0A4C1V2R0</accession>
<dbReference type="Pfam" id="PF00089">
    <property type="entry name" value="Trypsin"/>
    <property type="match status" value="1"/>
</dbReference>
<dbReference type="SMART" id="SM00020">
    <property type="entry name" value="Tryp_SPc"/>
    <property type="match status" value="1"/>
</dbReference>